<keyword evidence="3" id="KW-1185">Reference proteome</keyword>
<evidence type="ECO:0008006" key="4">
    <source>
        <dbReference type="Google" id="ProtNLM"/>
    </source>
</evidence>
<dbReference type="Proteomes" id="UP000016922">
    <property type="component" value="Unassembled WGS sequence"/>
</dbReference>
<feature type="chain" id="PRO_5004518841" description="(Trans)glycosidase" evidence="1">
    <location>
        <begin position="22"/>
        <end position="569"/>
    </location>
</feature>
<organism evidence="2 3">
    <name type="scientific">Glarea lozoyensis (strain ATCC 20868 / MF5171)</name>
    <dbReference type="NCBI Taxonomy" id="1116229"/>
    <lineage>
        <taxon>Eukaryota</taxon>
        <taxon>Fungi</taxon>
        <taxon>Dikarya</taxon>
        <taxon>Ascomycota</taxon>
        <taxon>Pezizomycotina</taxon>
        <taxon>Leotiomycetes</taxon>
        <taxon>Helotiales</taxon>
        <taxon>Helotiaceae</taxon>
        <taxon>Glarea</taxon>
    </lineage>
</organism>
<dbReference type="KEGG" id="glz:GLAREA_09848"/>
<dbReference type="HOGENOM" id="CLU_022442_0_0_1"/>
<reference evidence="2 3" key="1">
    <citation type="journal article" date="2013" name="BMC Genomics">
        <title>Genomics-driven discovery of the pneumocandin biosynthetic gene cluster in the fungus Glarea lozoyensis.</title>
        <authorList>
            <person name="Chen L."/>
            <person name="Yue Q."/>
            <person name="Zhang X."/>
            <person name="Xiang M."/>
            <person name="Wang C."/>
            <person name="Li S."/>
            <person name="Che Y."/>
            <person name="Ortiz-Lopez F.J."/>
            <person name="Bills G.F."/>
            <person name="Liu X."/>
            <person name="An Z."/>
        </authorList>
    </citation>
    <scope>NUCLEOTIDE SEQUENCE [LARGE SCALE GENOMIC DNA]</scope>
    <source>
        <strain evidence="3">ATCC 20868 / MF5171</strain>
    </source>
</reference>
<dbReference type="SUPFAM" id="SSF51445">
    <property type="entry name" value="(Trans)glycosidases"/>
    <property type="match status" value="1"/>
</dbReference>
<feature type="signal peptide" evidence="1">
    <location>
        <begin position="1"/>
        <end position="21"/>
    </location>
</feature>
<dbReference type="eggNOG" id="ENOG502RG5A">
    <property type="taxonomic scope" value="Eukaryota"/>
</dbReference>
<dbReference type="InterPro" id="IPR017853">
    <property type="entry name" value="GH"/>
</dbReference>
<proteinExistence type="predicted"/>
<dbReference type="OrthoDB" id="2338662at2759"/>
<dbReference type="Gene3D" id="3.20.20.80">
    <property type="entry name" value="Glycosidases"/>
    <property type="match status" value="1"/>
</dbReference>
<name>S3CQJ6_GLAL2</name>
<dbReference type="AlphaFoldDB" id="S3CQJ6"/>
<dbReference type="GeneID" id="19468895"/>
<evidence type="ECO:0000256" key="1">
    <source>
        <dbReference type="SAM" id="SignalP"/>
    </source>
</evidence>
<dbReference type="EMBL" id="KE145368">
    <property type="protein sequence ID" value="EPE28727.1"/>
    <property type="molecule type" value="Genomic_DNA"/>
</dbReference>
<keyword evidence="1" id="KW-0732">Signal</keyword>
<protein>
    <recommendedName>
        <fullName evidence="4">(Trans)glycosidase</fullName>
    </recommendedName>
</protein>
<gene>
    <name evidence="2" type="ORF">GLAREA_09848</name>
</gene>
<accession>S3CQJ6</accession>
<evidence type="ECO:0000313" key="2">
    <source>
        <dbReference type="EMBL" id="EPE28727.1"/>
    </source>
</evidence>
<sequence length="569" mass="62901">MVFQKALFWLATTVLASLVCGQSNAPPGVDTWCGKPYQSKDKSINPGGQFAFPSLQKDPLLYITVHPRYTIFLETDGIGSFIVGAEISHVFGEPFDAPPSNLNVMKFQIYSQEIGSILVSQIDLNTTGNIRNFSLAQFPPRLTPYPITLYATIPGSTKTFKSTTEIYVLPSRTYGSAVKIDNLHGGLLVQNNINKYKGWYPIFPNGHYVDGGYLTPSTFDLTHLNTYAAQGFNTINIVPDGGRPDQAYPIDSLSKYWDRLDELNLFNIYDMRFAFQNSTRISDQVALWKDRTSLLMWYTADEPDGWVYALNSTKLAYDQLRELDPYHPVSLVLNCQDFYYEEYAAGADLIWQDAYPVGINATHSIPWGTVCNTTYGDCGCDNCVGSLTDVATRLDDIQAYQAAIPYALQKPTWSVIQAFGEQSYWPRLPKGSEVLNMMMLSVNHGAKGITYWIYPSTDDVNVGSGELGKVFGTDLAMGFLFGTEPVRELRVEGASVDASAWAVGGKVMVGVANGLYFSSRGKVKIHLPEGIKVTSVESLLYGNKGWTIEGGMLVKVGLEPLEIALLVLS</sequence>
<evidence type="ECO:0000313" key="3">
    <source>
        <dbReference type="Proteomes" id="UP000016922"/>
    </source>
</evidence>
<dbReference type="RefSeq" id="XP_008084635.1">
    <property type="nucleotide sequence ID" value="XM_008086444.1"/>
</dbReference>
<dbReference type="OMA" id="DMRWTYM"/>